<dbReference type="OrthoDB" id="32968at2"/>
<evidence type="ECO:0000313" key="2">
    <source>
        <dbReference type="Proteomes" id="UP000030364"/>
    </source>
</evidence>
<evidence type="ECO:0000313" key="1">
    <source>
        <dbReference type="EMBL" id="KGQ21919.1"/>
    </source>
</evidence>
<name>A0A0A2X9P3_THEFI</name>
<gene>
    <name evidence="1" type="ORF">THFILI_00360</name>
</gene>
<proteinExistence type="predicted"/>
<dbReference type="RefSeq" id="WP_038064232.1">
    <property type="nucleotide sequence ID" value="NZ_JPSL02000030.1"/>
</dbReference>
<comment type="caution">
    <text evidence="1">The sequence shown here is derived from an EMBL/GenBank/DDBJ whole genome shotgun (WGS) entry which is preliminary data.</text>
</comment>
<dbReference type="PATRIC" id="fig|276.5.peg.1263"/>
<accession>A0A0A2X9P3</accession>
<protein>
    <submittedName>
        <fullName evidence="1">CopG family transcriptional regulator</fullName>
    </submittedName>
</protein>
<dbReference type="EMBL" id="JPSL02000030">
    <property type="protein sequence ID" value="KGQ21919.1"/>
    <property type="molecule type" value="Genomic_DNA"/>
</dbReference>
<dbReference type="Proteomes" id="UP000030364">
    <property type="component" value="Unassembled WGS sequence"/>
</dbReference>
<reference evidence="1 2" key="1">
    <citation type="journal article" date="2015" name="Genome Announc.">
        <title>Draft Genome Sequence of the Thermophile Thermus filiformis ATCC 43280, Producer of Carotenoid-(Di)glucoside-Branched Fatty Acid (Di)esters and Source of Hyperthermostable Enzymes of Biotechnological Interest.</title>
        <authorList>
            <person name="Mandelli F."/>
            <person name="Oliveira Ramires B."/>
            <person name="Couger M.B."/>
            <person name="Paixao D.A."/>
            <person name="Camilo C.M."/>
            <person name="Polikarpov I."/>
            <person name="Prade R."/>
            <person name="Riano-Pachon D.M."/>
            <person name="Squina F.M."/>
        </authorList>
    </citation>
    <scope>NUCLEOTIDE SEQUENCE [LARGE SCALE GENOMIC DNA]</scope>
    <source>
        <strain evidence="1 2">ATCC 43280</strain>
    </source>
</reference>
<keyword evidence="2" id="KW-1185">Reference proteome</keyword>
<dbReference type="STRING" id="276.THFILI_00360"/>
<dbReference type="GO" id="GO:0006355">
    <property type="term" value="P:regulation of DNA-templated transcription"/>
    <property type="evidence" value="ECO:0007669"/>
    <property type="project" value="InterPro"/>
</dbReference>
<sequence length="73" mass="8092">MRATIYLPDDLAQAVEAYLKEHPQTSLSALVQEALRVRLERNPAALLELAGIVEKASVNAEEGAEDRLHRSRP</sequence>
<dbReference type="SUPFAM" id="SSF47598">
    <property type="entry name" value="Ribbon-helix-helix"/>
    <property type="match status" value="1"/>
</dbReference>
<dbReference type="AlphaFoldDB" id="A0A0A2X9P3"/>
<dbReference type="InterPro" id="IPR010985">
    <property type="entry name" value="Ribbon_hlx_hlx"/>
</dbReference>
<organism evidence="1 2">
    <name type="scientific">Thermus filiformis</name>
    <dbReference type="NCBI Taxonomy" id="276"/>
    <lineage>
        <taxon>Bacteria</taxon>
        <taxon>Thermotogati</taxon>
        <taxon>Deinococcota</taxon>
        <taxon>Deinococci</taxon>
        <taxon>Thermales</taxon>
        <taxon>Thermaceae</taxon>
        <taxon>Thermus</taxon>
    </lineage>
</organism>